<proteinExistence type="predicted"/>
<dbReference type="InterPro" id="IPR000225">
    <property type="entry name" value="Armadillo"/>
</dbReference>
<dbReference type="InterPro" id="IPR016024">
    <property type="entry name" value="ARM-type_fold"/>
</dbReference>
<dbReference type="SUPFAM" id="SSF48371">
    <property type="entry name" value="ARM repeat"/>
    <property type="match status" value="1"/>
</dbReference>
<evidence type="ECO:0000313" key="3">
    <source>
        <dbReference type="Proteomes" id="UP000677054"/>
    </source>
</evidence>
<dbReference type="EMBL" id="CAJPEV010000112">
    <property type="protein sequence ID" value="CAG0880761.1"/>
    <property type="molecule type" value="Genomic_DNA"/>
</dbReference>
<dbReference type="SMART" id="SM00185">
    <property type="entry name" value="ARM"/>
    <property type="match status" value="4"/>
</dbReference>
<protein>
    <recommendedName>
        <fullName evidence="4">Armadillo repeat-containing protein 2</fullName>
    </recommendedName>
</protein>
<evidence type="ECO:0008006" key="4">
    <source>
        <dbReference type="Google" id="ProtNLM"/>
    </source>
</evidence>
<dbReference type="GO" id="GO:0044782">
    <property type="term" value="P:cilium organization"/>
    <property type="evidence" value="ECO:0007669"/>
    <property type="project" value="TreeGrafter"/>
</dbReference>
<keyword evidence="3" id="KW-1185">Reference proteome</keyword>
<dbReference type="PANTHER" id="PTHR21356">
    <property type="entry name" value="ARMADILLO REPEAT CONTAINING 2"/>
    <property type="match status" value="1"/>
</dbReference>
<dbReference type="EMBL" id="LR899629">
    <property type="protein sequence ID" value="CAD7241234.1"/>
    <property type="molecule type" value="Genomic_DNA"/>
</dbReference>
<name>A0A7R8X1V1_9CRUS</name>
<reference evidence="2" key="1">
    <citation type="submission" date="2020-11" db="EMBL/GenBank/DDBJ databases">
        <authorList>
            <person name="Tran Van P."/>
        </authorList>
    </citation>
    <scope>NUCLEOTIDE SEQUENCE</scope>
</reference>
<dbReference type="OrthoDB" id="247006at2759"/>
<dbReference type="InterPro" id="IPR011989">
    <property type="entry name" value="ARM-like"/>
</dbReference>
<evidence type="ECO:0000256" key="1">
    <source>
        <dbReference type="SAM" id="MobiDB-lite"/>
    </source>
</evidence>
<gene>
    <name evidence="2" type="ORF">DSTB1V02_LOCUS1234</name>
</gene>
<dbReference type="InterPro" id="IPR038905">
    <property type="entry name" value="ARMC2"/>
</dbReference>
<feature type="region of interest" description="Disordered" evidence="1">
    <location>
        <begin position="57"/>
        <end position="95"/>
    </location>
</feature>
<dbReference type="Gene3D" id="1.25.10.10">
    <property type="entry name" value="Leucine-rich Repeat Variant"/>
    <property type="match status" value="2"/>
</dbReference>
<dbReference type="PANTHER" id="PTHR21356:SF1">
    <property type="entry name" value="ARMADILLO REPEAT-CONTAINING PROTEIN 2"/>
    <property type="match status" value="1"/>
</dbReference>
<feature type="compositionally biased region" description="Basic and acidic residues" evidence="1">
    <location>
        <begin position="64"/>
        <end position="83"/>
    </location>
</feature>
<dbReference type="AlphaFoldDB" id="A0A7R8X1V1"/>
<organism evidence="2">
    <name type="scientific">Darwinula stevensoni</name>
    <dbReference type="NCBI Taxonomy" id="69355"/>
    <lineage>
        <taxon>Eukaryota</taxon>
        <taxon>Metazoa</taxon>
        <taxon>Ecdysozoa</taxon>
        <taxon>Arthropoda</taxon>
        <taxon>Crustacea</taxon>
        <taxon>Oligostraca</taxon>
        <taxon>Ostracoda</taxon>
        <taxon>Podocopa</taxon>
        <taxon>Podocopida</taxon>
        <taxon>Darwinulocopina</taxon>
        <taxon>Darwinuloidea</taxon>
        <taxon>Darwinulidae</taxon>
        <taxon>Darwinula</taxon>
    </lineage>
</organism>
<feature type="region of interest" description="Disordered" evidence="1">
    <location>
        <begin position="111"/>
        <end position="135"/>
    </location>
</feature>
<dbReference type="Proteomes" id="UP000677054">
    <property type="component" value="Unassembled WGS sequence"/>
</dbReference>
<sequence>MSLWQELRSDVESRSVTGSVKVSPRGHRSRDAVKLPAIQCVETSSNSASSALRRASLGQLPSLDGRERSPPESSEVRFGREVRSGPSAPRRTPHFPDLVLTSSALVLSLQGKKGSRENEVQRPANATDASDASDPIFDKHIKPLLRHLSSNNDSGAGDEGELTECLRTLYSCLSQHGYFGNSKGAKWKWGRCQVLKALNPLIERCQAPALVQLARIFLAVNTPIIPFFCFVAAYMKGIFLGIQLKLRGQNLVSSSKLVLRIARSDRNDQLFLEGNVLDLFLDTIGGSSPLEEAEALIYAYGALKCLTSNDLLLHRLLRLGLLDLLVLHLKLIAAKKEEKGKVEGSVGAGLFQLTAVLRNVAGDEYVYHQLIASGAVKQITRLLSLFHNDIDVVSNLSRVFSVLSTSEECCDAILAGDEDLMKTCTSLLKEHPSNSQTVVRIGYALGNLVAFYPHARDRLHEAGALEVLLDLLSVYLRKDLNEGKEATKPGCSEGSSGNPSDVIIKVVRVVANMSISPKVGPEIGRSHRCLDHLLNIVRHKDVCEGEETRECISCALTALNNISFYAQGSSQSVLVERATEITELFEELLELLEVRSADVVFGTAGVLVNMMNDVDRRQQFIQQRGLPRLLGVLRDVDEGDWELGSLACQVIWNACAGVHDLKSHLGENYVQELVLLLEDLIEEEENDDSEQKSAFCKVATQLLERLDPTASEP</sequence>
<accession>A0A7R8X1V1</accession>
<evidence type="ECO:0000313" key="2">
    <source>
        <dbReference type="EMBL" id="CAD7241234.1"/>
    </source>
</evidence>
<feature type="region of interest" description="Disordered" evidence="1">
    <location>
        <begin position="1"/>
        <end position="34"/>
    </location>
</feature>